<dbReference type="EMBL" id="CAJNOQ010010699">
    <property type="protein sequence ID" value="CAF1258712.1"/>
    <property type="molecule type" value="Genomic_DNA"/>
</dbReference>
<evidence type="ECO:0000313" key="2">
    <source>
        <dbReference type="EMBL" id="CAF1258712.1"/>
    </source>
</evidence>
<proteinExistence type="predicted"/>
<protein>
    <submittedName>
        <fullName evidence="2">Uncharacterized protein</fullName>
    </submittedName>
</protein>
<reference evidence="2" key="1">
    <citation type="submission" date="2021-02" db="EMBL/GenBank/DDBJ databases">
        <authorList>
            <person name="Nowell W R."/>
        </authorList>
    </citation>
    <scope>NUCLEOTIDE SEQUENCE</scope>
</reference>
<sequence length="238" mass="27541">MSGCKRSILVVLLFSALSICIYFKYELYSTVYLEFFIPLFTSFGDSYVQDITKTRKPLHIPRVVVSLSSFGSRVLNVEKDPDSLIITIDDDCTYHRSMFAYLIGTVLNLPSNLTAAFLCETYNPQSKIWTWRSTRGKCYGLLAAFSGVIYRRQDIDDTIFDYTDAPSSCYLHDDVYISGHLYRKHIRSYTIGRGTGLLDFGIPWSMKYNARRPNMTIGGLENMKELKHDCIRYFNYFR</sequence>
<evidence type="ECO:0000313" key="3">
    <source>
        <dbReference type="EMBL" id="CAF4034209.1"/>
    </source>
</evidence>
<name>A0A815AQ46_9BILA</name>
<feature type="transmembrane region" description="Helical" evidence="1">
    <location>
        <begin position="7"/>
        <end position="25"/>
    </location>
</feature>
<evidence type="ECO:0000256" key="1">
    <source>
        <dbReference type="SAM" id="Phobius"/>
    </source>
</evidence>
<gene>
    <name evidence="2" type="ORF">GPM918_LOCUS26497</name>
    <name evidence="3" type="ORF">SRO942_LOCUS26663</name>
</gene>
<organism evidence="2 4">
    <name type="scientific">Didymodactylos carnosus</name>
    <dbReference type="NCBI Taxonomy" id="1234261"/>
    <lineage>
        <taxon>Eukaryota</taxon>
        <taxon>Metazoa</taxon>
        <taxon>Spiralia</taxon>
        <taxon>Gnathifera</taxon>
        <taxon>Rotifera</taxon>
        <taxon>Eurotatoria</taxon>
        <taxon>Bdelloidea</taxon>
        <taxon>Philodinida</taxon>
        <taxon>Philodinidae</taxon>
        <taxon>Didymodactylos</taxon>
    </lineage>
</organism>
<dbReference type="EMBL" id="CAJOBC010017755">
    <property type="protein sequence ID" value="CAF4034209.1"/>
    <property type="molecule type" value="Genomic_DNA"/>
</dbReference>
<dbReference type="Proteomes" id="UP000663829">
    <property type="component" value="Unassembled WGS sequence"/>
</dbReference>
<comment type="caution">
    <text evidence="2">The sequence shown here is derived from an EMBL/GenBank/DDBJ whole genome shotgun (WGS) entry which is preliminary data.</text>
</comment>
<keyword evidence="1" id="KW-0812">Transmembrane</keyword>
<evidence type="ECO:0000313" key="4">
    <source>
        <dbReference type="Proteomes" id="UP000663829"/>
    </source>
</evidence>
<accession>A0A815AQ46</accession>
<keyword evidence="4" id="KW-1185">Reference proteome</keyword>
<keyword evidence="1" id="KW-0472">Membrane</keyword>
<dbReference type="AlphaFoldDB" id="A0A815AQ46"/>
<dbReference type="OrthoDB" id="414863at2759"/>
<dbReference type="Proteomes" id="UP000681722">
    <property type="component" value="Unassembled WGS sequence"/>
</dbReference>
<keyword evidence="1" id="KW-1133">Transmembrane helix</keyword>